<comment type="caution">
    <text evidence="1">The sequence shown here is derived from an EMBL/GenBank/DDBJ whole genome shotgun (WGS) entry which is preliminary data.</text>
</comment>
<accession>A0A2P2GCT2</accession>
<dbReference type="OrthoDB" id="4217146at2"/>
<gene>
    <name evidence="1" type="ORF">VO63_35010</name>
</gene>
<organism evidence="1 2">
    <name type="scientific">Streptomyces showdoensis</name>
    <dbReference type="NCBI Taxonomy" id="68268"/>
    <lineage>
        <taxon>Bacteria</taxon>
        <taxon>Bacillati</taxon>
        <taxon>Actinomycetota</taxon>
        <taxon>Actinomycetes</taxon>
        <taxon>Kitasatosporales</taxon>
        <taxon>Streptomycetaceae</taxon>
        <taxon>Streptomyces</taxon>
    </lineage>
</organism>
<dbReference type="Proteomes" id="UP000265325">
    <property type="component" value="Unassembled WGS sequence"/>
</dbReference>
<evidence type="ECO:0000313" key="1">
    <source>
        <dbReference type="EMBL" id="KKZ69294.1"/>
    </source>
</evidence>
<keyword evidence="2" id="KW-1185">Reference proteome</keyword>
<dbReference type="AlphaFoldDB" id="A0A2P2GCT2"/>
<reference evidence="1 2" key="1">
    <citation type="submission" date="2015-05" db="EMBL/GenBank/DDBJ databases">
        <title>Draft Genome assembly of Streptomyces showdoensis.</title>
        <authorList>
            <person name="Thapa K.K."/>
            <person name="Metsa-Ketela M."/>
        </authorList>
    </citation>
    <scope>NUCLEOTIDE SEQUENCE [LARGE SCALE GENOMIC DNA]</scope>
    <source>
        <strain evidence="1 2">ATCC 15227</strain>
    </source>
</reference>
<protein>
    <submittedName>
        <fullName evidence="1">Uncharacterized protein</fullName>
    </submittedName>
</protein>
<sequence length="132" mass="14632">MAVAAGLFVGGIGAAVADSWQEIKPRSTDGSKFRDAKYLWEPKSSNHGGFHFKGDLVDTFPNDGHNVYVQAKVQGYGWNRFNGVQRKTVHLDQVVYDGAALYSTDAAIRVCRDRGSLRPDNCSPELSYHRKN</sequence>
<proteinExistence type="predicted"/>
<dbReference type="EMBL" id="LAQS01000101">
    <property type="protein sequence ID" value="KKZ69294.1"/>
    <property type="molecule type" value="Genomic_DNA"/>
</dbReference>
<name>A0A2P2GCT2_STREW</name>
<evidence type="ECO:0000313" key="2">
    <source>
        <dbReference type="Proteomes" id="UP000265325"/>
    </source>
</evidence>